<dbReference type="PROSITE" id="PS51318">
    <property type="entry name" value="TAT"/>
    <property type="match status" value="1"/>
</dbReference>
<dbReference type="OrthoDB" id="6162173at2"/>
<dbReference type="KEGG" id="nch:A0U93_06980"/>
<dbReference type="Proteomes" id="UP000188604">
    <property type="component" value="Chromosome"/>
</dbReference>
<dbReference type="RefSeq" id="WP_077806708.1">
    <property type="nucleotide sequence ID" value="NZ_BJXS01000002.1"/>
</dbReference>
<feature type="compositionally biased region" description="Low complexity" evidence="1">
    <location>
        <begin position="184"/>
        <end position="193"/>
    </location>
</feature>
<dbReference type="InterPro" id="IPR024651">
    <property type="entry name" value="FAD-SLDH_ssu"/>
</dbReference>
<proteinExistence type="predicted"/>
<name>A0A1U9KPH8_9PROT</name>
<accession>A0A1U9KPH8</accession>
<dbReference type="Pfam" id="PF12318">
    <property type="entry name" value="FAD-SLDH"/>
    <property type="match status" value="1"/>
</dbReference>
<evidence type="ECO:0000313" key="2">
    <source>
        <dbReference type="EMBL" id="AQS87716.1"/>
    </source>
</evidence>
<feature type="region of interest" description="Disordered" evidence="1">
    <location>
        <begin position="163"/>
        <end position="210"/>
    </location>
</feature>
<evidence type="ECO:0000256" key="1">
    <source>
        <dbReference type="SAM" id="MobiDB-lite"/>
    </source>
</evidence>
<gene>
    <name evidence="2" type="ORF">A0U93_06980</name>
</gene>
<evidence type="ECO:0000313" key="3">
    <source>
        <dbReference type="Proteomes" id="UP000188604"/>
    </source>
</evidence>
<feature type="compositionally biased region" description="Pro residues" evidence="1">
    <location>
        <begin position="174"/>
        <end position="183"/>
    </location>
</feature>
<protein>
    <submittedName>
        <fullName evidence="2">Uncharacterized protein</fullName>
    </submittedName>
</protein>
<dbReference type="AlphaFoldDB" id="A0A1U9KPH8"/>
<dbReference type="EMBL" id="CP014691">
    <property type="protein sequence ID" value="AQS87716.1"/>
    <property type="molecule type" value="Genomic_DNA"/>
</dbReference>
<reference evidence="2 3" key="1">
    <citation type="submission" date="2016-03" db="EMBL/GenBank/DDBJ databases">
        <title>Acetic acid bacteria sequencing.</title>
        <authorList>
            <person name="Brandt J."/>
            <person name="Jakob F."/>
            <person name="Vogel R.F."/>
        </authorList>
    </citation>
    <scope>NUCLEOTIDE SEQUENCE [LARGE SCALE GENOMIC DNA]</scope>
    <source>
        <strain evidence="2 3">NBRC 101099</strain>
    </source>
</reference>
<keyword evidence="3" id="KW-1185">Reference proteome</keyword>
<dbReference type="STRING" id="320497.A0U93_06980"/>
<dbReference type="InterPro" id="IPR006311">
    <property type="entry name" value="TAT_signal"/>
</dbReference>
<sequence>MTTPDVPLDGDRRRFMGGALATAALALMQGTRPAHAATADDAAFLTLSRAITGKTDLNAETAARLRPLLGRSFDGLDARLRQLAPLAAQGATPEAVADAAEKAGLKDDFFRILTAWYTGSAKIGLNAPMVAYYEALMYRPTRDALPVPTYCFGEPGWWTQDPPPLGVPLEAPKPVTPPPPPPVAVETRAPPTTHVIPPKPVSSHPIPKGR</sequence>
<organism evidence="2 3">
    <name type="scientific">Neoasaia chiangmaiensis</name>
    <dbReference type="NCBI Taxonomy" id="320497"/>
    <lineage>
        <taxon>Bacteria</taxon>
        <taxon>Pseudomonadati</taxon>
        <taxon>Pseudomonadota</taxon>
        <taxon>Alphaproteobacteria</taxon>
        <taxon>Acetobacterales</taxon>
        <taxon>Acetobacteraceae</taxon>
        <taxon>Neoasaia</taxon>
    </lineage>
</organism>